<feature type="signal peptide" evidence="3">
    <location>
        <begin position="1"/>
        <end position="21"/>
    </location>
</feature>
<organism evidence="5 6">
    <name type="scientific">Flagellimonas taeanensis</name>
    <dbReference type="NCBI Taxonomy" id="1005926"/>
    <lineage>
        <taxon>Bacteria</taxon>
        <taxon>Pseudomonadati</taxon>
        <taxon>Bacteroidota</taxon>
        <taxon>Flavobacteriia</taxon>
        <taxon>Flavobacteriales</taxon>
        <taxon>Flavobacteriaceae</taxon>
        <taxon>Flagellimonas</taxon>
    </lineage>
</organism>
<dbReference type="RefSeq" id="WP_143070714.1">
    <property type="nucleotide sequence ID" value="NZ_FOKU01000006.1"/>
</dbReference>
<dbReference type="OrthoDB" id="1454607at2"/>
<comment type="caution">
    <text evidence="5">The sequence shown here is derived from an EMBL/GenBank/DDBJ whole genome shotgun (WGS) entry which is preliminary data.</text>
</comment>
<dbReference type="EMBL" id="FOKU01000006">
    <property type="protein sequence ID" value="SFC11751.1"/>
    <property type="molecule type" value="Genomic_DNA"/>
</dbReference>
<keyword evidence="1" id="KW-0175">Coiled coil</keyword>
<protein>
    <submittedName>
        <fullName evidence="5">Uncharacterized protein</fullName>
    </submittedName>
</protein>
<evidence type="ECO:0000313" key="5">
    <source>
        <dbReference type="EMBL" id="SHL25373.1"/>
    </source>
</evidence>
<proteinExistence type="predicted"/>
<feature type="region of interest" description="Disordered" evidence="2">
    <location>
        <begin position="284"/>
        <end position="314"/>
    </location>
</feature>
<dbReference type="STRING" id="1055723.SAMN05216293_3069"/>
<dbReference type="Proteomes" id="UP000198940">
    <property type="component" value="Unassembled WGS sequence"/>
</dbReference>
<evidence type="ECO:0000313" key="7">
    <source>
        <dbReference type="Proteomes" id="UP000198940"/>
    </source>
</evidence>
<evidence type="ECO:0000313" key="4">
    <source>
        <dbReference type="EMBL" id="SFC11751.1"/>
    </source>
</evidence>
<dbReference type="Proteomes" id="UP000184031">
    <property type="component" value="Unassembled WGS sequence"/>
</dbReference>
<evidence type="ECO:0000313" key="6">
    <source>
        <dbReference type="Proteomes" id="UP000184031"/>
    </source>
</evidence>
<evidence type="ECO:0000256" key="1">
    <source>
        <dbReference type="SAM" id="Coils"/>
    </source>
</evidence>
<dbReference type="EMBL" id="FRAT01000008">
    <property type="protein sequence ID" value="SHL25373.1"/>
    <property type="molecule type" value="Genomic_DNA"/>
</dbReference>
<feature type="coiled-coil region" evidence="1">
    <location>
        <begin position="469"/>
        <end position="507"/>
    </location>
</feature>
<evidence type="ECO:0000256" key="3">
    <source>
        <dbReference type="SAM" id="SignalP"/>
    </source>
</evidence>
<evidence type="ECO:0000256" key="2">
    <source>
        <dbReference type="SAM" id="MobiDB-lite"/>
    </source>
</evidence>
<feature type="chain" id="PRO_5009923133" evidence="3">
    <location>
        <begin position="22"/>
        <end position="645"/>
    </location>
</feature>
<sequence>MLKKRILSFTFTLMVLFVVKAQETYPANVLGGPLIGMDLYNFSSREITGKVPHLHSLEVSFGLADWYWTSNTSVAGATTSINLQMEGDFTSFTMVLPSGGHKKVTLAEANIHPTGYSIADIQLDIEFGKISARAHAEMDFHGKWGERKHGAGGMRFNSRNDEDAFNKYVDDFFKQNKRYPSVSELFSSLDGKISIKSRGTFNTSILSDEAAFMLNRIREYVEKEWAEIEKNNKLNNLLADAQNAEHFGRIDEAIQKYEEHYGISKDPSIKAKIDELKAKKQAEAEAAKAKTDSLVGTETGTEENGTKEAQSGRNQEVVDNFDHTIPKQQLTTELDFWGNPIVSKTDDGEAKTVSYAGMEVENTEQYRQQMELRQNNTYAREQFQLQEAEKKQQIDNNNNAIYQQGNDIYQNSLNIESDFEQAKSQLDYGSGDALLKSSAALAGAATNAADATTGLAGMGVGLLLKMGENAAKRKAAEEARAERERQRKAEEARIKAAKEALKNTRLKVFKAFPEGELPLSSTKSSGDNLYYFVYSYNESQLAEQNPTVTTIPVFAIGKYPDGTWPLQTKIATELNTLDPSQKTICGPFYSAQEAAEVFNSFSKLLTQTQMQLKPIEYKGFNAHPENGPSRQTKAKLDFWGNPVKN</sequence>
<keyword evidence="3" id="KW-0732">Signal</keyword>
<keyword evidence="7" id="KW-1185">Reference proteome</keyword>
<gene>
    <name evidence="4" type="ORF">SAMN04487891_10651</name>
    <name evidence="5" type="ORF">SAMN05216293_3069</name>
</gene>
<dbReference type="AlphaFoldDB" id="A0A1M6Z4Q8"/>
<reference evidence="5 6" key="1">
    <citation type="submission" date="2016-11" db="EMBL/GenBank/DDBJ databases">
        <authorList>
            <person name="Varghese N."/>
            <person name="Submissions S."/>
        </authorList>
    </citation>
    <scope>NUCLEOTIDE SEQUENCE [LARGE SCALE GENOMIC DNA]</scope>
    <source>
        <strain evidence="5 6">CGMCC 1.12174</strain>
        <strain evidence="4 7">DSM 26351</strain>
    </source>
</reference>
<accession>A0A1M6Z4Q8</accession>
<name>A0A1M6Z4Q8_9FLAO</name>